<dbReference type="CDD" id="cd20736">
    <property type="entry name" value="PoNe_Nuclease"/>
    <property type="match status" value="1"/>
</dbReference>
<dbReference type="InterPro" id="IPR011335">
    <property type="entry name" value="Restrct_endonuc-II-like"/>
</dbReference>
<dbReference type="InterPro" id="IPR011856">
    <property type="entry name" value="tRNA_endonuc-like_dom_sf"/>
</dbReference>
<dbReference type="InterPro" id="IPR003509">
    <property type="entry name" value="UPF0102_YraN-like"/>
</dbReference>
<dbReference type="HAMAP" id="MF_00048">
    <property type="entry name" value="UPF0102"/>
    <property type="match status" value="1"/>
</dbReference>
<dbReference type="Proteomes" id="UP000595053">
    <property type="component" value="Chromosome"/>
</dbReference>
<dbReference type="PANTHER" id="PTHR34039">
    <property type="entry name" value="UPF0102 PROTEIN YRAN"/>
    <property type="match status" value="1"/>
</dbReference>
<proteinExistence type="inferred from homology"/>
<protein>
    <recommendedName>
        <fullName evidence="2">UPF0102 protein INS88_03465</fullName>
    </recommendedName>
</protein>
<organism evidence="3 4">
    <name type="scientific">Trueperella pecoris</name>
    <dbReference type="NCBI Taxonomy" id="2733571"/>
    <lineage>
        <taxon>Bacteria</taxon>
        <taxon>Bacillati</taxon>
        <taxon>Actinomycetota</taxon>
        <taxon>Actinomycetes</taxon>
        <taxon>Actinomycetales</taxon>
        <taxon>Actinomycetaceae</taxon>
        <taxon>Trueperella</taxon>
    </lineage>
</organism>
<dbReference type="RefSeq" id="WP_197551573.1">
    <property type="nucleotide sequence ID" value="NZ_CP063213.1"/>
</dbReference>
<sequence length="124" mass="13730">MTRTQMNTRELGTWGENLAAAHLKEHGWAILARNWRTRGGELDIVAFDPQRQAIVAVEVKTRRSHHAGTPAESVTTEKVRRIKGLLLTWLLEHGTFAAQITVDVLAVDVTISGEPSISHVKDVS</sequence>
<dbReference type="GO" id="GO:0003676">
    <property type="term" value="F:nucleic acid binding"/>
    <property type="evidence" value="ECO:0007669"/>
    <property type="project" value="InterPro"/>
</dbReference>
<gene>
    <name evidence="3" type="ORF">INS88_03465</name>
</gene>
<dbReference type="SUPFAM" id="SSF52980">
    <property type="entry name" value="Restriction endonuclease-like"/>
    <property type="match status" value="1"/>
</dbReference>
<comment type="similarity">
    <text evidence="1 2">Belongs to the UPF0102 family.</text>
</comment>
<keyword evidence="4" id="KW-1185">Reference proteome</keyword>
<dbReference type="AlphaFoldDB" id="A0A7M1QWN8"/>
<dbReference type="Gene3D" id="3.40.1350.10">
    <property type="match status" value="1"/>
</dbReference>
<accession>A0A7M1QWN8</accession>
<dbReference type="EMBL" id="CP063213">
    <property type="protein sequence ID" value="QOR46273.1"/>
    <property type="molecule type" value="Genomic_DNA"/>
</dbReference>
<dbReference type="NCBIfam" id="NF009154">
    <property type="entry name" value="PRK12497.3-3"/>
    <property type="match status" value="1"/>
</dbReference>
<reference evidence="3 4" key="1">
    <citation type="submission" date="2020-10" db="EMBL/GenBank/DDBJ databases">
        <title>Trueperella pecoris sp. nov. isolated from bovine and porcine specimens.</title>
        <authorList>
            <person name="Schoenecker L."/>
            <person name="Schnydrig P."/>
            <person name="Brodard I."/>
            <person name="Thomann A."/>
            <person name="Hemphill A."/>
            <person name="Rodriguez-Campos S."/>
            <person name="Perreten V."/>
            <person name="Jores J."/>
            <person name="Kittl S."/>
        </authorList>
    </citation>
    <scope>NUCLEOTIDE SEQUENCE [LARGE SCALE GENOMIC DNA]</scope>
    <source>
        <strain evidence="3 4">15A0121</strain>
    </source>
</reference>
<accession>A0A8A5U703</accession>
<evidence type="ECO:0000313" key="4">
    <source>
        <dbReference type="Proteomes" id="UP000595053"/>
    </source>
</evidence>
<evidence type="ECO:0000256" key="1">
    <source>
        <dbReference type="ARBA" id="ARBA00006738"/>
    </source>
</evidence>
<evidence type="ECO:0000313" key="3">
    <source>
        <dbReference type="EMBL" id="QOR46273.1"/>
    </source>
</evidence>
<evidence type="ECO:0000256" key="2">
    <source>
        <dbReference type="HAMAP-Rule" id="MF_00048"/>
    </source>
</evidence>
<dbReference type="PANTHER" id="PTHR34039:SF1">
    <property type="entry name" value="UPF0102 PROTEIN YRAN"/>
    <property type="match status" value="1"/>
</dbReference>
<name>A0A7M1QWN8_9ACTO</name>
<dbReference type="Pfam" id="PF02021">
    <property type="entry name" value="UPF0102"/>
    <property type="match status" value="1"/>
</dbReference>